<dbReference type="PANTHER" id="PTHR24305:SF166">
    <property type="entry name" value="CYTOCHROME P450 12A4, MITOCHONDRIAL-RELATED"/>
    <property type="match status" value="1"/>
</dbReference>
<dbReference type="PANTHER" id="PTHR24305">
    <property type="entry name" value="CYTOCHROME P450"/>
    <property type="match status" value="1"/>
</dbReference>
<dbReference type="InterPro" id="IPR001128">
    <property type="entry name" value="Cyt_P450"/>
</dbReference>
<dbReference type="CDD" id="cd11069">
    <property type="entry name" value="CYP_FUM15-like"/>
    <property type="match status" value="1"/>
</dbReference>
<dbReference type="PRINTS" id="PR00463">
    <property type="entry name" value="EP450I"/>
</dbReference>
<dbReference type="InterPro" id="IPR036396">
    <property type="entry name" value="Cyt_P450_sf"/>
</dbReference>
<keyword evidence="2" id="KW-0408">Iron</keyword>
<dbReference type="GO" id="GO:0004497">
    <property type="term" value="F:monooxygenase activity"/>
    <property type="evidence" value="ECO:0007669"/>
    <property type="project" value="UniProtKB-KW"/>
</dbReference>
<gene>
    <name evidence="4" type="ORF">C1H76_6695</name>
</gene>
<feature type="binding site" description="axial binding residue" evidence="2">
    <location>
        <position position="498"/>
    </location>
    <ligand>
        <name>heme</name>
        <dbReference type="ChEBI" id="CHEBI:30413"/>
    </ligand>
    <ligandPart>
        <name>Fe</name>
        <dbReference type="ChEBI" id="CHEBI:18248"/>
    </ligandPart>
</feature>
<comment type="caution">
    <text evidence="4">The sequence shown here is derived from an EMBL/GenBank/DDBJ whole genome shotgun (WGS) entry which is preliminary data.</text>
</comment>
<organism evidence="4 5">
    <name type="scientific">Elsinoe australis</name>
    <dbReference type="NCBI Taxonomy" id="40998"/>
    <lineage>
        <taxon>Eukaryota</taxon>
        <taxon>Fungi</taxon>
        <taxon>Dikarya</taxon>
        <taxon>Ascomycota</taxon>
        <taxon>Pezizomycotina</taxon>
        <taxon>Dothideomycetes</taxon>
        <taxon>Dothideomycetidae</taxon>
        <taxon>Myriangiales</taxon>
        <taxon>Elsinoaceae</taxon>
        <taxon>Elsinoe</taxon>
    </lineage>
</organism>
<evidence type="ECO:0000313" key="5">
    <source>
        <dbReference type="Proteomes" id="UP000308133"/>
    </source>
</evidence>
<reference evidence="4 5" key="1">
    <citation type="submission" date="2018-02" db="EMBL/GenBank/DDBJ databases">
        <title>Draft genome sequences of Elsinoe sp., causing black scab on jojoba.</title>
        <authorList>
            <person name="Stodart B."/>
            <person name="Jeffress S."/>
            <person name="Ash G."/>
            <person name="Arun Chinnappa K."/>
        </authorList>
    </citation>
    <scope>NUCLEOTIDE SEQUENCE [LARGE SCALE GENOMIC DNA]</scope>
    <source>
        <strain evidence="4 5">Hillstone_2</strain>
    </source>
</reference>
<evidence type="ECO:0000256" key="1">
    <source>
        <dbReference type="ARBA" id="ARBA00010617"/>
    </source>
</evidence>
<feature type="transmembrane region" description="Helical" evidence="3">
    <location>
        <begin position="12"/>
        <end position="28"/>
    </location>
</feature>
<dbReference type="Pfam" id="PF00067">
    <property type="entry name" value="p450"/>
    <property type="match status" value="1"/>
</dbReference>
<accession>A0A4U7AZB4</accession>
<evidence type="ECO:0000256" key="2">
    <source>
        <dbReference type="PIRSR" id="PIRSR602401-1"/>
    </source>
</evidence>
<protein>
    <submittedName>
        <fullName evidence="4">Cytochrome P450 monooxygenase-like protein 36</fullName>
    </submittedName>
</protein>
<proteinExistence type="inferred from homology"/>
<feature type="transmembrane region" description="Helical" evidence="3">
    <location>
        <begin position="40"/>
        <end position="60"/>
    </location>
</feature>
<comment type="cofactor">
    <cofactor evidence="2">
        <name>heme</name>
        <dbReference type="ChEBI" id="CHEBI:30413"/>
    </cofactor>
</comment>
<dbReference type="PRINTS" id="PR00385">
    <property type="entry name" value="P450"/>
</dbReference>
<dbReference type="SUPFAM" id="SSF48264">
    <property type="entry name" value="Cytochrome P450"/>
    <property type="match status" value="1"/>
</dbReference>
<dbReference type="InterPro" id="IPR050121">
    <property type="entry name" value="Cytochrome_P450_monoxygenase"/>
</dbReference>
<evidence type="ECO:0000313" key="4">
    <source>
        <dbReference type="EMBL" id="TKX21154.1"/>
    </source>
</evidence>
<dbReference type="GO" id="GO:0016705">
    <property type="term" value="F:oxidoreductase activity, acting on paired donors, with incorporation or reduction of molecular oxygen"/>
    <property type="evidence" value="ECO:0007669"/>
    <property type="project" value="InterPro"/>
</dbReference>
<sequence length="565" mass="62845">MEKHLRKSIPGTFYVTLIATVEALLFLSKSSGTDTSGRPVAALSVILTLNLVLYAFYWTVIYPRFFSVLRGLPTAKGGLPLIGYGPDQFASPRGPPFLHMVKTIPNDGLIRFSGFLNREHLLLTSPEMLSEVLVRHPYDFTKPLAARNLLRRFLGFSLVLAEGDQHKHLRKNMQPHFTFRKIQDLYPIFWSKAVAMTRGIKQSMSEEETGEVTVNVNEWASRATLDAIGRAVLGRDFYDPKNKNELLDLYGTVMSTSWEMRAVFIATAFLPRWTLKLIPGGIDKRITTANVGLRRAARSLLEERKKDKNLSEQSDILSQLITSNSFSDAELVDQIITLLAGGYDPTTTAFSWVIHFLTLYPEWQARLRSELRASIPSHYLSPTSTATSPPPTLLESLPVLNAVCNETFRFMPTTPITTRVAANDTVLASSPIPAGTKLFISPYVINRSTALYGSDAEDFNPRRWITDAPDTGEQKANNSGGASSNYAFLTFLHGPRKCIGHLYAKAEVRAFVAVFVSQWEFEAAKGEKVRPGGQVAVKPAGDLRVRMRPVVEGRFGDGDRGKKGE</sequence>
<keyword evidence="2" id="KW-0479">Metal-binding</keyword>
<comment type="similarity">
    <text evidence="1">Belongs to the cytochrome P450 family.</text>
</comment>
<name>A0A4U7AZB4_9PEZI</name>
<keyword evidence="4" id="KW-0503">Monooxygenase</keyword>
<evidence type="ECO:0000256" key="3">
    <source>
        <dbReference type="SAM" id="Phobius"/>
    </source>
</evidence>
<dbReference type="AlphaFoldDB" id="A0A4U7AZB4"/>
<keyword evidence="3" id="KW-1133">Transmembrane helix</keyword>
<dbReference type="Gene3D" id="1.10.630.10">
    <property type="entry name" value="Cytochrome P450"/>
    <property type="match status" value="1"/>
</dbReference>
<keyword evidence="3" id="KW-0812">Transmembrane</keyword>
<dbReference type="EMBL" id="PTQR01000082">
    <property type="protein sequence ID" value="TKX21154.1"/>
    <property type="molecule type" value="Genomic_DNA"/>
</dbReference>
<keyword evidence="2" id="KW-0349">Heme</keyword>
<dbReference type="GO" id="GO:0020037">
    <property type="term" value="F:heme binding"/>
    <property type="evidence" value="ECO:0007669"/>
    <property type="project" value="InterPro"/>
</dbReference>
<dbReference type="GO" id="GO:0005506">
    <property type="term" value="F:iron ion binding"/>
    <property type="evidence" value="ECO:0007669"/>
    <property type="project" value="InterPro"/>
</dbReference>
<dbReference type="Proteomes" id="UP000308133">
    <property type="component" value="Unassembled WGS sequence"/>
</dbReference>
<keyword evidence="3" id="KW-0472">Membrane</keyword>
<keyword evidence="4" id="KW-0560">Oxidoreductase</keyword>
<dbReference type="InterPro" id="IPR002401">
    <property type="entry name" value="Cyt_P450_E_grp-I"/>
</dbReference>